<feature type="domain" description="HTH cro/C1-type" evidence="1">
    <location>
        <begin position="24"/>
        <end position="79"/>
    </location>
</feature>
<evidence type="ECO:0000313" key="2">
    <source>
        <dbReference type="EMBL" id="BDV33449.1"/>
    </source>
</evidence>
<evidence type="ECO:0000259" key="1">
    <source>
        <dbReference type="PROSITE" id="PS50943"/>
    </source>
</evidence>
<proteinExistence type="predicted"/>
<reference evidence="2 3" key="1">
    <citation type="journal article" date="2023" name="Int. J. Syst. Evol. Microbiol.">
        <title>Methylocystis iwaonis sp. nov., a type II methane-oxidizing bacterium from surface soil of a rice paddy field in Japan, and emended description of the genus Methylocystis (ex Whittenbury et al. 1970) Bowman et al. 1993.</title>
        <authorList>
            <person name="Kaise H."/>
            <person name="Sawadogo J.B."/>
            <person name="Alam M.S."/>
            <person name="Ueno C."/>
            <person name="Dianou D."/>
            <person name="Shinjo R."/>
            <person name="Asakawa S."/>
        </authorList>
    </citation>
    <scope>NUCLEOTIDE SEQUENCE [LARGE SCALE GENOMIC DNA]</scope>
    <source>
        <strain evidence="2 3">SS37A-Re</strain>
    </source>
</reference>
<dbReference type="Gene3D" id="1.10.260.40">
    <property type="entry name" value="lambda repressor-like DNA-binding domains"/>
    <property type="match status" value="1"/>
</dbReference>
<dbReference type="InterPro" id="IPR001387">
    <property type="entry name" value="Cro/C1-type_HTH"/>
</dbReference>
<accession>A0ABM8E6E7</accession>
<dbReference type="SMART" id="SM00530">
    <property type="entry name" value="HTH_XRE"/>
    <property type="match status" value="1"/>
</dbReference>
<dbReference type="SUPFAM" id="SSF47413">
    <property type="entry name" value="lambda repressor-like DNA-binding domains"/>
    <property type="match status" value="1"/>
</dbReference>
<protein>
    <recommendedName>
        <fullName evidence="1">HTH cro/C1-type domain-containing protein</fullName>
    </recommendedName>
</protein>
<dbReference type="Pfam" id="PF13744">
    <property type="entry name" value="HTH_37"/>
    <property type="match status" value="1"/>
</dbReference>
<dbReference type="InterPro" id="IPR039554">
    <property type="entry name" value="HigA2-like_HTH"/>
</dbReference>
<evidence type="ECO:0000313" key="3">
    <source>
        <dbReference type="Proteomes" id="UP001317629"/>
    </source>
</evidence>
<dbReference type="PROSITE" id="PS50943">
    <property type="entry name" value="HTH_CROC1"/>
    <property type="match status" value="1"/>
</dbReference>
<gene>
    <name evidence="2" type="ORF">SS37A_09780</name>
</gene>
<dbReference type="EMBL" id="AP027142">
    <property type="protein sequence ID" value="BDV33449.1"/>
    <property type="molecule type" value="Genomic_DNA"/>
</dbReference>
<organism evidence="2 3">
    <name type="scientific">Methylocystis iwaonis</name>
    <dbReference type="NCBI Taxonomy" id="2885079"/>
    <lineage>
        <taxon>Bacteria</taxon>
        <taxon>Pseudomonadati</taxon>
        <taxon>Pseudomonadota</taxon>
        <taxon>Alphaproteobacteria</taxon>
        <taxon>Hyphomicrobiales</taxon>
        <taxon>Methylocystaceae</taxon>
        <taxon>Methylocystis</taxon>
    </lineage>
</organism>
<sequence>MSESQPTPRHAEDHILKAQLVRKIEALLKARGLKQVEAARLFGVRQPDVSKMLRGDFRQFSLERLLRFLVALGQDVEIVVTPHGEGDAAETATLRIA</sequence>
<dbReference type="Proteomes" id="UP001317629">
    <property type="component" value="Chromosome"/>
</dbReference>
<name>A0ABM8E6E7_9HYPH</name>
<dbReference type="InterPro" id="IPR010982">
    <property type="entry name" value="Lambda_DNA-bd_dom_sf"/>
</dbReference>
<dbReference type="RefSeq" id="WP_165051025.1">
    <property type="nucleotide sequence ID" value="NZ_AP027142.1"/>
</dbReference>
<keyword evidence="3" id="KW-1185">Reference proteome</keyword>